<evidence type="ECO:0000256" key="3">
    <source>
        <dbReference type="ARBA" id="ARBA00022692"/>
    </source>
</evidence>
<evidence type="ECO:0000259" key="9">
    <source>
        <dbReference type="PROSITE" id="PS50850"/>
    </source>
</evidence>
<protein>
    <recommendedName>
        <fullName evidence="9">Major facilitator superfamily (MFS) profile domain-containing protein</fullName>
    </recommendedName>
</protein>
<dbReference type="Proteomes" id="UP001205105">
    <property type="component" value="Unassembled WGS sequence"/>
</dbReference>
<comment type="similarity">
    <text evidence="6">Belongs to the major facilitator superfamily. Spinster (TC 2.A.1.49) family.</text>
</comment>
<evidence type="ECO:0000256" key="2">
    <source>
        <dbReference type="ARBA" id="ARBA00022448"/>
    </source>
</evidence>
<organism evidence="10 11">
    <name type="scientific">Chlorella ohadii</name>
    <dbReference type="NCBI Taxonomy" id="2649997"/>
    <lineage>
        <taxon>Eukaryota</taxon>
        <taxon>Viridiplantae</taxon>
        <taxon>Chlorophyta</taxon>
        <taxon>core chlorophytes</taxon>
        <taxon>Trebouxiophyceae</taxon>
        <taxon>Chlorellales</taxon>
        <taxon>Chlorellaceae</taxon>
        <taxon>Chlorella clade</taxon>
        <taxon>Chlorella</taxon>
    </lineage>
</organism>
<dbReference type="InterPro" id="IPR044770">
    <property type="entry name" value="MFS_spinster-like"/>
</dbReference>
<dbReference type="PROSITE" id="PS50850">
    <property type="entry name" value="MFS"/>
    <property type="match status" value="1"/>
</dbReference>
<feature type="transmembrane region" description="Helical" evidence="8">
    <location>
        <begin position="62"/>
        <end position="84"/>
    </location>
</feature>
<feature type="transmembrane region" description="Helical" evidence="8">
    <location>
        <begin position="229"/>
        <end position="249"/>
    </location>
</feature>
<evidence type="ECO:0000313" key="10">
    <source>
        <dbReference type="EMBL" id="KAI7836114.1"/>
    </source>
</evidence>
<evidence type="ECO:0000256" key="5">
    <source>
        <dbReference type="ARBA" id="ARBA00023136"/>
    </source>
</evidence>
<gene>
    <name evidence="10" type="ORF">COHA_009993</name>
</gene>
<feature type="transmembrane region" description="Helical" evidence="8">
    <location>
        <begin position="420"/>
        <end position="443"/>
    </location>
</feature>
<dbReference type="EMBL" id="JADXDR010000203">
    <property type="protein sequence ID" value="KAI7836114.1"/>
    <property type="molecule type" value="Genomic_DNA"/>
</dbReference>
<dbReference type="PANTHER" id="PTHR23505">
    <property type="entry name" value="SPINSTER"/>
    <property type="match status" value="1"/>
</dbReference>
<keyword evidence="5 8" id="KW-0472">Membrane</keyword>
<dbReference type="InterPro" id="IPR036259">
    <property type="entry name" value="MFS_trans_sf"/>
</dbReference>
<feature type="transmembrane region" description="Helical" evidence="8">
    <location>
        <begin position="96"/>
        <end position="116"/>
    </location>
</feature>
<name>A0AAD5DKN5_9CHLO</name>
<evidence type="ECO:0000256" key="7">
    <source>
        <dbReference type="SAM" id="MobiDB-lite"/>
    </source>
</evidence>
<dbReference type="AlphaFoldDB" id="A0AAD5DKN5"/>
<evidence type="ECO:0000256" key="8">
    <source>
        <dbReference type="SAM" id="Phobius"/>
    </source>
</evidence>
<feature type="transmembrane region" description="Helical" evidence="8">
    <location>
        <begin position="333"/>
        <end position="357"/>
    </location>
</feature>
<reference evidence="10" key="1">
    <citation type="submission" date="2020-11" db="EMBL/GenBank/DDBJ databases">
        <title>Chlorella ohadii genome sequencing and assembly.</title>
        <authorList>
            <person name="Murik O."/>
            <person name="Treves H."/>
            <person name="Kedem I."/>
            <person name="Shotland Y."/>
            <person name="Kaplan A."/>
        </authorList>
    </citation>
    <scope>NUCLEOTIDE SEQUENCE</scope>
    <source>
        <strain evidence="10">1</strain>
    </source>
</reference>
<feature type="region of interest" description="Disordered" evidence="7">
    <location>
        <begin position="177"/>
        <end position="206"/>
    </location>
</feature>
<evidence type="ECO:0000313" key="11">
    <source>
        <dbReference type="Proteomes" id="UP001205105"/>
    </source>
</evidence>
<accession>A0AAD5DKN5</accession>
<keyword evidence="3 8" id="KW-0812">Transmembrane</keyword>
<sequence>MFIGRSLNASLSQLGTLTLALTSPISGLVGDRYDRSYVVAFGCLLWGVMTAAIGLSRSLGQALVSCAVNGFGLALVIPCVSSIIADYNPPDTRGRAFGIMSLTASLGGMAGAFYATNVGATRPMGMEGWRFAFLLVAVISVVTAALVYRYAVDPRHLHHHPSLHGGSLGGLTRTGSGMGASSAGGKSSMAGLPPAADVEGQRPGPRAAAPLTWQQVVRDVRIVLGIRSFQIIVLQGIVGSIPWVAMTWFTTWLQLLGFSDLYAATLMATFSIGCALGGLLGGTLGDRLGRRLPNSPHGRVLVNQFSVLIGMPMSFVLLKGLPSGGDMAAHYGLYGTVLFLFGLSISWCGCNNSALFAELVPEEQRSTIFAFDRSFEGAVGAMGAPLVGLAAEHVFGFRGVLGSSDGRVADRSNVAALSSALLVCMVVPWVFCLLFFTALHWTFKEDRRRAFRRNDEEPLPLEGQPLVEAAAVRKRTELVARQPS</sequence>
<dbReference type="PANTHER" id="PTHR23505:SF52">
    <property type="entry name" value="MAJOR FACILITATOR SUPERFAMILY PROTEIN"/>
    <property type="match status" value="1"/>
</dbReference>
<dbReference type="InterPro" id="IPR020846">
    <property type="entry name" value="MFS_dom"/>
</dbReference>
<dbReference type="SUPFAM" id="SSF103473">
    <property type="entry name" value="MFS general substrate transporter"/>
    <property type="match status" value="1"/>
</dbReference>
<evidence type="ECO:0000256" key="1">
    <source>
        <dbReference type="ARBA" id="ARBA00004141"/>
    </source>
</evidence>
<feature type="compositionally biased region" description="Low complexity" evidence="7">
    <location>
        <begin position="177"/>
        <end position="191"/>
    </location>
</feature>
<dbReference type="Pfam" id="PF07690">
    <property type="entry name" value="MFS_1"/>
    <property type="match status" value="1"/>
</dbReference>
<evidence type="ECO:0000256" key="6">
    <source>
        <dbReference type="ARBA" id="ARBA00024338"/>
    </source>
</evidence>
<dbReference type="GO" id="GO:0022857">
    <property type="term" value="F:transmembrane transporter activity"/>
    <property type="evidence" value="ECO:0007669"/>
    <property type="project" value="InterPro"/>
</dbReference>
<feature type="transmembrane region" description="Helical" evidence="8">
    <location>
        <begin position="301"/>
        <end position="321"/>
    </location>
</feature>
<comment type="subcellular location">
    <subcellularLocation>
        <location evidence="1">Membrane</location>
        <topology evidence="1">Multi-pass membrane protein</topology>
    </subcellularLocation>
</comment>
<feature type="domain" description="Major facilitator superfamily (MFS) profile" evidence="9">
    <location>
        <begin position="1"/>
        <end position="440"/>
    </location>
</feature>
<feature type="transmembrane region" description="Helical" evidence="8">
    <location>
        <begin position="261"/>
        <end position="281"/>
    </location>
</feature>
<keyword evidence="2" id="KW-0813">Transport</keyword>
<keyword evidence="4 8" id="KW-1133">Transmembrane helix</keyword>
<comment type="caution">
    <text evidence="10">The sequence shown here is derived from an EMBL/GenBank/DDBJ whole genome shotgun (WGS) entry which is preliminary data.</text>
</comment>
<evidence type="ECO:0000256" key="4">
    <source>
        <dbReference type="ARBA" id="ARBA00022989"/>
    </source>
</evidence>
<keyword evidence="11" id="KW-1185">Reference proteome</keyword>
<proteinExistence type="inferred from homology"/>
<dbReference type="Gene3D" id="1.20.1250.20">
    <property type="entry name" value="MFS general substrate transporter like domains"/>
    <property type="match status" value="2"/>
</dbReference>
<dbReference type="InterPro" id="IPR011701">
    <property type="entry name" value="MFS"/>
</dbReference>
<feature type="transmembrane region" description="Helical" evidence="8">
    <location>
        <begin position="37"/>
        <end position="55"/>
    </location>
</feature>
<dbReference type="GO" id="GO:0016020">
    <property type="term" value="C:membrane"/>
    <property type="evidence" value="ECO:0007669"/>
    <property type="project" value="UniProtKB-SubCell"/>
</dbReference>
<feature type="transmembrane region" description="Helical" evidence="8">
    <location>
        <begin position="128"/>
        <end position="151"/>
    </location>
</feature>